<keyword evidence="2" id="KW-1185">Reference proteome</keyword>
<evidence type="ECO:0000313" key="1">
    <source>
        <dbReference type="EMBL" id="RXN86235.1"/>
    </source>
</evidence>
<name>A0A4Q1HGC5_9BURK</name>
<dbReference type="RefSeq" id="WP_129152404.1">
    <property type="nucleotide sequence ID" value="NZ_JBHSDO010000017.1"/>
</dbReference>
<comment type="caution">
    <text evidence="1">The sequence shown here is derived from an EMBL/GenBank/DDBJ whole genome shotgun (WGS) entry which is preliminary data.</text>
</comment>
<evidence type="ECO:0008006" key="3">
    <source>
        <dbReference type="Google" id="ProtNLM"/>
    </source>
</evidence>
<reference evidence="1 2" key="1">
    <citation type="journal article" date="2017" name="Int. J. Syst. Evol. Microbiol.">
        <title>Achromobacter aloeverae sp. nov., isolated from the root of Aloe vera (L.) Burm.f.</title>
        <authorList>
            <person name="Kuncharoen N."/>
            <person name="Muramatsu Y."/>
            <person name="Shibata C."/>
            <person name="Kamakura Y."/>
            <person name="Nakagawa Y."/>
            <person name="Tanasupawat S."/>
        </authorList>
    </citation>
    <scope>NUCLEOTIDE SEQUENCE [LARGE SCALE GENOMIC DNA]</scope>
    <source>
        <strain evidence="1 2">AVA-1</strain>
    </source>
</reference>
<gene>
    <name evidence="1" type="ORF">C7R54_21160</name>
</gene>
<dbReference type="AlphaFoldDB" id="A0A4Q1HGC5"/>
<sequence length="288" mass="32105">MSLVYADLREYAYAIADGALAHAGPARMASQALVPAQLARSAGVMPRLYDIASATPLTREAALAMALAQEADGEALWLCGLLDVDEGVDQATLARALTTRLVLPLPAVGPCFFRYFDPRVLIQLQWLFTPAQMAWLMGPVRCWKYSIGGAWEDMRRPEVFAAESPGITRRQAFALQRMNVINTLLERLRPASVAALRGAGQDILRQLEKARDHGLARLQDQEEYAWHGVTVHPEFDRHPRMQALLANLPADADYPYRVATADLRPEDFDRMREDLNDPAGHTHERSFS</sequence>
<dbReference type="Proteomes" id="UP000290849">
    <property type="component" value="Unassembled WGS sequence"/>
</dbReference>
<accession>A0A4Q1HGC5</accession>
<dbReference type="EMBL" id="PYAL01000006">
    <property type="protein sequence ID" value="RXN86235.1"/>
    <property type="molecule type" value="Genomic_DNA"/>
</dbReference>
<organism evidence="1 2">
    <name type="scientific">Achromobacter aloeverae</name>
    <dbReference type="NCBI Taxonomy" id="1750518"/>
    <lineage>
        <taxon>Bacteria</taxon>
        <taxon>Pseudomonadati</taxon>
        <taxon>Pseudomonadota</taxon>
        <taxon>Betaproteobacteria</taxon>
        <taxon>Burkholderiales</taxon>
        <taxon>Alcaligenaceae</taxon>
        <taxon>Achromobacter</taxon>
    </lineage>
</organism>
<evidence type="ECO:0000313" key="2">
    <source>
        <dbReference type="Proteomes" id="UP000290849"/>
    </source>
</evidence>
<proteinExistence type="predicted"/>
<protein>
    <recommendedName>
        <fullName evidence="3">DUF4123 domain-containing protein</fullName>
    </recommendedName>
</protein>
<dbReference type="OrthoDB" id="8584274at2"/>